<accession>A0A814ZEQ5</accession>
<evidence type="ECO:0000313" key="1">
    <source>
        <dbReference type="EMBL" id="CAF1242072.1"/>
    </source>
</evidence>
<feature type="non-terminal residue" evidence="1">
    <location>
        <position position="1"/>
    </location>
</feature>
<name>A0A814ZEQ5_9BILA</name>
<dbReference type="Proteomes" id="UP000663829">
    <property type="component" value="Unassembled WGS sequence"/>
</dbReference>
<protein>
    <submittedName>
        <fullName evidence="1">Uncharacterized protein</fullName>
    </submittedName>
</protein>
<comment type="caution">
    <text evidence="1">The sequence shown here is derived from an EMBL/GenBank/DDBJ whole genome shotgun (WGS) entry which is preliminary data.</text>
</comment>
<gene>
    <name evidence="1" type="ORF">GPM918_LOCUS25707</name>
    <name evidence="2" type="ORF">SRO942_LOCUS25738</name>
</gene>
<dbReference type="AlphaFoldDB" id="A0A814ZEQ5"/>
<sequence length="96" mass="10876">KQPPDFDLRTPLKHGFTNLAQQLTVREEVDEFGQYAESNMTNLINKNLNLIVGEHEYLTLQACYAATDVINAPEGGLDIELTRKNLVSCRIIYIPK</sequence>
<proteinExistence type="predicted"/>
<evidence type="ECO:0000313" key="2">
    <source>
        <dbReference type="EMBL" id="CAF4005619.1"/>
    </source>
</evidence>
<reference evidence="1" key="1">
    <citation type="submission" date="2021-02" db="EMBL/GenBank/DDBJ databases">
        <authorList>
            <person name="Nowell W R."/>
        </authorList>
    </citation>
    <scope>NUCLEOTIDE SEQUENCE</scope>
</reference>
<evidence type="ECO:0000313" key="3">
    <source>
        <dbReference type="Proteomes" id="UP000663829"/>
    </source>
</evidence>
<dbReference type="Proteomes" id="UP000681722">
    <property type="component" value="Unassembled WGS sequence"/>
</dbReference>
<organism evidence="1 3">
    <name type="scientific">Didymodactylos carnosus</name>
    <dbReference type="NCBI Taxonomy" id="1234261"/>
    <lineage>
        <taxon>Eukaryota</taxon>
        <taxon>Metazoa</taxon>
        <taxon>Spiralia</taxon>
        <taxon>Gnathifera</taxon>
        <taxon>Rotifera</taxon>
        <taxon>Eurotatoria</taxon>
        <taxon>Bdelloidea</taxon>
        <taxon>Philodinida</taxon>
        <taxon>Philodinidae</taxon>
        <taxon>Didymodactylos</taxon>
    </lineage>
</organism>
<dbReference type="EMBL" id="CAJOBC010010891">
    <property type="protein sequence ID" value="CAF4005619.1"/>
    <property type="molecule type" value="Genomic_DNA"/>
</dbReference>
<keyword evidence="3" id="KW-1185">Reference proteome</keyword>
<dbReference type="EMBL" id="CAJNOQ010010076">
    <property type="protein sequence ID" value="CAF1242072.1"/>
    <property type="molecule type" value="Genomic_DNA"/>
</dbReference>
<dbReference type="OrthoDB" id="10160285at2759"/>